<evidence type="ECO:0000313" key="4">
    <source>
        <dbReference type="Proteomes" id="UP000292003"/>
    </source>
</evidence>
<feature type="compositionally biased region" description="Low complexity" evidence="1">
    <location>
        <begin position="301"/>
        <end position="320"/>
    </location>
</feature>
<sequence length="375" mass="37684">MLAGAPLLALPLVIPGSGIGVLGTTTVSDDDPNRYLTAQGEPLDTQGNPVNVNGSLPVGDSIGESLGGPDTRSGSAGLPSGPLGIPGAALQAYVKAAENLAASQPACQLHWSLLASIGRIESNHARGGNVDDNGHTRAPILGPVLNGFGPVAAISDTDGGAYDGDTVWDRAVGPMQFIPSTWRGYASDGNGDGESNPNNIYDATVGAGRYLCSGGLNTADPQQRATAVFRYNRSSSYVATVLTWADAYARGVHPTANSNNPSILAAPPAPSGGAAPAPVTPPPAPGPTTPPPGTTTPPPGTTSITQPPTTTTTTPTRTGPSTPPSPPTTTTTTTPPPTCQTPDPNQPPPTTPPPAGELPWCEPTTTPSSAESKTP</sequence>
<evidence type="ECO:0000313" key="3">
    <source>
        <dbReference type="EMBL" id="RZQ63498.1"/>
    </source>
</evidence>
<dbReference type="InterPro" id="IPR023346">
    <property type="entry name" value="Lysozyme-like_dom_sf"/>
</dbReference>
<dbReference type="PANTHER" id="PTHR30163:SF8">
    <property type="entry name" value="LYTIC MUREIN TRANSGLYCOSYLASE"/>
    <property type="match status" value="1"/>
</dbReference>
<dbReference type="EMBL" id="SFCC01000006">
    <property type="protein sequence ID" value="RZQ63498.1"/>
    <property type="molecule type" value="Genomic_DNA"/>
</dbReference>
<protein>
    <recommendedName>
        <fullName evidence="2">Transglycosylase SLT domain-containing protein</fullName>
    </recommendedName>
</protein>
<feature type="compositionally biased region" description="Polar residues" evidence="1">
    <location>
        <begin position="45"/>
        <end position="54"/>
    </location>
</feature>
<feature type="compositionally biased region" description="Pro residues" evidence="1">
    <location>
        <begin position="278"/>
        <end position="300"/>
    </location>
</feature>
<dbReference type="Pfam" id="PF13406">
    <property type="entry name" value="SLT_2"/>
    <property type="match status" value="1"/>
</dbReference>
<gene>
    <name evidence="3" type="ORF">EWH70_13800</name>
</gene>
<keyword evidence="4" id="KW-1185">Reference proteome</keyword>
<dbReference type="OrthoDB" id="9796191at2"/>
<comment type="caution">
    <text evidence="3">The sequence shown here is derived from an EMBL/GenBank/DDBJ whole genome shotgun (WGS) entry which is preliminary data.</text>
</comment>
<accession>A0A4Q7J922</accession>
<feature type="region of interest" description="Disordered" evidence="1">
    <location>
        <begin position="259"/>
        <end position="375"/>
    </location>
</feature>
<dbReference type="Gene3D" id="1.10.530.10">
    <property type="match status" value="1"/>
</dbReference>
<reference evidence="3 4" key="1">
    <citation type="submission" date="2019-02" db="EMBL/GenBank/DDBJ databases">
        <title>Draft genome sequence of Amycolatopsis sp. 8-3EHSu isolated from roots of Suaeda maritima.</title>
        <authorList>
            <person name="Duangmal K."/>
            <person name="Chantavorakit T."/>
        </authorList>
    </citation>
    <scope>NUCLEOTIDE SEQUENCE [LARGE SCALE GENOMIC DNA]</scope>
    <source>
        <strain evidence="3 4">8-3EHSu</strain>
    </source>
</reference>
<feature type="compositionally biased region" description="Pro residues" evidence="1">
    <location>
        <begin position="334"/>
        <end position="356"/>
    </location>
</feature>
<dbReference type="GO" id="GO:0009253">
    <property type="term" value="P:peptidoglycan catabolic process"/>
    <property type="evidence" value="ECO:0007669"/>
    <property type="project" value="TreeGrafter"/>
</dbReference>
<feature type="region of interest" description="Disordered" evidence="1">
    <location>
        <begin position="28"/>
        <end position="80"/>
    </location>
</feature>
<name>A0A4Q7J922_9PSEU</name>
<feature type="compositionally biased region" description="Polar residues" evidence="1">
    <location>
        <begin position="363"/>
        <end position="375"/>
    </location>
</feature>
<dbReference type="InterPro" id="IPR043426">
    <property type="entry name" value="MltB-like"/>
</dbReference>
<feature type="domain" description="Transglycosylase SLT" evidence="2">
    <location>
        <begin position="168"/>
        <end position="223"/>
    </location>
</feature>
<dbReference type="GO" id="GO:0008933">
    <property type="term" value="F:peptidoglycan lytic transglycosylase activity"/>
    <property type="evidence" value="ECO:0007669"/>
    <property type="project" value="TreeGrafter"/>
</dbReference>
<dbReference type="RefSeq" id="WP_130475751.1">
    <property type="nucleotide sequence ID" value="NZ_SFCC01000006.1"/>
</dbReference>
<proteinExistence type="predicted"/>
<dbReference type="PRINTS" id="PR01217">
    <property type="entry name" value="PRICHEXTENSN"/>
</dbReference>
<dbReference type="PANTHER" id="PTHR30163">
    <property type="entry name" value="MEMBRANE-BOUND LYTIC MUREIN TRANSGLYCOSYLASE B"/>
    <property type="match status" value="1"/>
</dbReference>
<dbReference type="Proteomes" id="UP000292003">
    <property type="component" value="Unassembled WGS sequence"/>
</dbReference>
<evidence type="ECO:0000256" key="1">
    <source>
        <dbReference type="SAM" id="MobiDB-lite"/>
    </source>
</evidence>
<dbReference type="InterPro" id="IPR031304">
    <property type="entry name" value="SLT_2"/>
</dbReference>
<dbReference type="CDD" id="cd13399">
    <property type="entry name" value="Slt35-like"/>
    <property type="match status" value="1"/>
</dbReference>
<organism evidence="3 4">
    <name type="scientific">Amycolatopsis suaedae</name>
    <dbReference type="NCBI Taxonomy" id="2510978"/>
    <lineage>
        <taxon>Bacteria</taxon>
        <taxon>Bacillati</taxon>
        <taxon>Actinomycetota</taxon>
        <taxon>Actinomycetes</taxon>
        <taxon>Pseudonocardiales</taxon>
        <taxon>Pseudonocardiaceae</taxon>
        <taxon>Amycolatopsis</taxon>
    </lineage>
</organism>
<dbReference type="AlphaFoldDB" id="A0A4Q7J922"/>
<evidence type="ECO:0000259" key="2">
    <source>
        <dbReference type="Pfam" id="PF13406"/>
    </source>
</evidence>
<dbReference type="SUPFAM" id="SSF53955">
    <property type="entry name" value="Lysozyme-like"/>
    <property type="match status" value="1"/>
</dbReference>